<protein>
    <submittedName>
        <fullName evidence="1">Uncharacterized protein</fullName>
    </submittedName>
</protein>
<dbReference type="EMBL" id="KZ452036">
    <property type="protein sequence ID" value="PKA49902.1"/>
    <property type="molecule type" value="Genomic_DNA"/>
</dbReference>
<reference evidence="1 2" key="1">
    <citation type="journal article" date="2017" name="Nature">
        <title>The Apostasia genome and the evolution of orchids.</title>
        <authorList>
            <person name="Zhang G.Q."/>
            <person name="Liu K.W."/>
            <person name="Li Z."/>
            <person name="Lohaus R."/>
            <person name="Hsiao Y.Y."/>
            <person name="Niu S.C."/>
            <person name="Wang J.Y."/>
            <person name="Lin Y.C."/>
            <person name="Xu Q."/>
            <person name="Chen L.J."/>
            <person name="Yoshida K."/>
            <person name="Fujiwara S."/>
            <person name="Wang Z.W."/>
            <person name="Zhang Y.Q."/>
            <person name="Mitsuda N."/>
            <person name="Wang M."/>
            <person name="Liu G.H."/>
            <person name="Pecoraro L."/>
            <person name="Huang H.X."/>
            <person name="Xiao X.J."/>
            <person name="Lin M."/>
            <person name="Wu X.Y."/>
            <person name="Wu W.L."/>
            <person name="Chen Y.Y."/>
            <person name="Chang S.B."/>
            <person name="Sakamoto S."/>
            <person name="Ohme-Takagi M."/>
            <person name="Yagi M."/>
            <person name="Zeng S.J."/>
            <person name="Shen C.Y."/>
            <person name="Yeh C.M."/>
            <person name="Luo Y.B."/>
            <person name="Tsai W.C."/>
            <person name="Van de Peer Y."/>
            <person name="Liu Z.J."/>
        </authorList>
    </citation>
    <scope>NUCLEOTIDE SEQUENCE [LARGE SCALE GENOMIC DNA]</scope>
    <source>
        <strain evidence="2">cv. Shenzhen</strain>
        <tissue evidence="1">Stem</tissue>
    </source>
</reference>
<keyword evidence="2" id="KW-1185">Reference proteome</keyword>
<evidence type="ECO:0000313" key="1">
    <source>
        <dbReference type="EMBL" id="PKA49902.1"/>
    </source>
</evidence>
<gene>
    <name evidence="1" type="ORF">AXF42_Ash019218</name>
</gene>
<sequence>MVIRGALHEHGEVQSSLHEYWKVRLVNIPYIRKWKSKFLWSWSCVGCGHGRGRGLSGCGLGILGLGLGIDLFQVRKSRFAFKLEASIRFISSGFCCHGFYFPMLRHINWHKGVLLFK</sequence>
<dbReference type="Proteomes" id="UP000236161">
    <property type="component" value="Unassembled WGS sequence"/>
</dbReference>
<dbReference type="AlphaFoldDB" id="A0A2I0A2W7"/>
<organism evidence="1 2">
    <name type="scientific">Apostasia shenzhenica</name>
    <dbReference type="NCBI Taxonomy" id="1088818"/>
    <lineage>
        <taxon>Eukaryota</taxon>
        <taxon>Viridiplantae</taxon>
        <taxon>Streptophyta</taxon>
        <taxon>Embryophyta</taxon>
        <taxon>Tracheophyta</taxon>
        <taxon>Spermatophyta</taxon>
        <taxon>Magnoliopsida</taxon>
        <taxon>Liliopsida</taxon>
        <taxon>Asparagales</taxon>
        <taxon>Orchidaceae</taxon>
        <taxon>Apostasioideae</taxon>
        <taxon>Apostasia</taxon>
    </lineage>
</organism>
<evidence type="ECO:0000313" key="2">
    <source>
        <dbReference type="Proteomes" id="UP000236161"/>
    </source>
</evidence>
<name>A0A2I0A2W7_9ASPA</name>
<accession>A0A2I0A2W7</accession>
<proteinExistence type="predicted"/>